<dbReference type="GO" id="GO:0003677">
    <property type="term" value="F:DNA binding"/>
    <property type="evidence" value="ECO:0007669"/>
    <property type="project" value="UniProtKB-UniRule"/>
</dbReference>
<keyword evidence="3" id="KW-0804">Transcription</keyword>
<feature type="domain" description="HTH tetR-type" evidence="5">
    <location>
        <begin position="14"/>
        <end position="74"/>
    </location>
</feature>
<dbReference type="PANTHER" id="PTHR47506">
    <property type="entry name" value="TRANSCRIPTIONAL REGULATORY PROTEIN"/>
    <property type="match status" value="1"/>
</dbReference>
<protein>
    <submittedName>
        <fullName evidence="6">DNA-binding transcriptional regulator, AcrR family</fullName>
    </submittedName>
</protein>
<dbReference type="Gene3D" id="1.10.357.10">
    <property type="entry name" value="Tetracycline Repressor, domain 2"/>
    <property type="match status" value="1"/>
</dbReference>
<dbReference type="SUPFAM" id="SSF46689">
    <property type="entry name" value="Homeodomain-like"/>
    <property type="match status" value="1"/>
</dbReference>
<evidence type="ECO:0000256" key="2">
    <source>
        <dbReference type="ARBA" id="ARBA00023125"/>
    </source>
</evidence>
<dbReference type="SUPFAM" id="SSF48498">
    <property type="entry name" value="Tetracyclin repressor-like, C-terminal domain"/>
    <property type="match status" value="1"/>
</dbReference>
<evidence type="ECO:0000256" key="4">
    <source>
        <dbReference type="PROSITE-ProRule" id="PRU00335"/>
    </source>
</evidence>
<dbReference type="PROSITE" id="PS01081">
    <property type="entry name" value="HTH_TETR_1"/>
    <property type="match status" value="1"/>
</dbReference>
<dbReference type="PROSITE" id="PS50977">
    <property type="entry name" value="HTH_TETR_2"/>
    <property type="match status" value="1"/>
</dbReference>
<name>A0A1H2LBY4_9ACTN</name>
<dbReference type="InterPro" id="IPR011075">
    <property type="entry name" value="TetR_C"/>
</dbReference>
<dbReference type="AlphaFoldDB" id="A0A1H2LBY4"/>
<keyword evidence="2 4" id="KW-0238">DNA-binding</keyword>
<evidence type="ECO:0000256" key="1">
    <source>
        <dbReference type="ARBA" id="ARBA00023015"/>
    </source>
</evidence>
<dbReference type="Proteomes" id="UP000182977">
    <property type="component" value="Chromosome I"/>
</dbReference>
<organism evidence="6 7">
    <name type="scientific">Jiangella alkaliphila</name>
    <dbReference type="NCBI Taxonomy" id="419479"/>
    <lineage>
        <taxon>Bacteria</taxon>
        <taxon>Bacillati</taxon>
        <taxon>Actinomycetota</taxon>
        <taxon>Actinomycetes</taxon>
        <taxon>Jiangellales</taxon>
        <taxon>Jiangellaceae</taxon>
        <taxon>Jiangella</taxon>
    </lineage>
</organism>
<dbReference type="InterPro" id="IPR001647">
    <property type="entry name" value="HTH_TetR"/>
</dbReference>
<keyword evidence="7" id="KW-1185">Reference proteome</keyword>
<accession>A0A1H2LBY4</accession>
<feature type="DNA-binding region" description="H-T-H motif" evidence="4">
    <location>
        <begin position="37"/>
        <end position="56"/>
    </location>
</feature>
<dbReference type="PANTHER" id="PTHR47506:SF1">
    <property type="entry name" value="HTH-TYPE TRANSCRIPTIONAL REGULATOR YJDC"/>
    <property type="match status" value="1"/>
</dbReference>
<dbReference type="PRINTS" id="PR00455">
    <property type="entry name" value="HTHTETR"/>
</dbReference>
<evidence type="ECO:0000256" key="3">
    <source>
        <dbReference type="ARBA" id="ARBA00023163"/>
    </source>
</evidence>
<reference evidence="7" key="1">
    <citation type="submission" date="2016-10" db="EMBL/GenBank/DDBJ databases">
        <authorList>
            <person name="Varghese N."/>
            <person name="Submissions S."/>
        </authorList>
    </citation>
    <scope>NUCLEOTIDE SEQUENCE [LARGE SCALE GENOMIC DNA]</scope>
    <source>
        <strain evidence="7">DSM 45079</strain>
    </source>
</reference>
<proteinExistence type="predicted"/>
<keyword evidence="1" id="KW-0805">Transcription regulation</keyword>
<dbReference type="Pfam" id="PF16925">
    <property type="entry name" value="TetR_C_13"/>
    <property type="match status" value="1"/>
</dbReference>
<dbReference type="Gene3D" id="1.10.10.60">
    <property type="entry name" value="Homeodomain-like"/>
    <property type="match status" value="1"/>
</dbReference>
<dbReference type="RefSeq" id="WP_046769657.1">
    <property type="nucleotide sequence ID" value="NZ_KQ061238.1"/>
</dbReference>
<dbReference type="Pfam" id="PF00440">
    <property type="entry name" value="TetR_N"/>
    <property type="match status" value="1"/>
</dbReference>
<dbReference type="InterPro" id="IPR023772">
    <property type="entry name" value="DNA-bd_HTH_TetR-type_CS"/>
</dbReference>
<dbReference type="InterPro" id="IPR009057">
    <property type="entry name" value="Homeodomain-like_sf"/>
</dbReference>
<dbReference type="InterPro" id="IPR036271">
    <property type="entry name" value="Tet_transcr_reg_TetR-rel_C_sf"/>
</dbReference>
<dbReference type="EMBL" id="LT629791">
    <property type="protein sequence ID" value="SDU78128.1"/>
    <property type="molecule type" value="Genomic_DNA"/>
</dbReference>
<evidence type="ECO:0000313" key="6">
    <source>
        <dbReference type="EMBL" id="SDU78128.1"/>
    </source>
</evidence>
<gene>
    <name evidence="6" type="ORF">SAMN04488563_5714</name>
</gene>
<dbReference type="OrthoDB" id="9805134at2"/>
<sequence length="206" mass="22172">MAGSRGALIGRPRGFDVDEALERALRVFWEKGYEGSSLGDLTSAMGITKPSMYAAFGNKEQLFRLALQRYSEGPAAYATRALDEPTARAVAEAFLRGAVDTTTRPDRPHGCLTVQGALPDSDGGRPAHDVLVAWRNEACQHLEQRFQRAVDEGDLPLDADPGQLARYIMTVGNGIAVQAASGASHDDLEDVVDIALRNWQPSSSSS</sequence>
<evidence type="ECO:0000259" key="5">
    <source>
        <dbReference type="PROSITE" id="PS50977"/>
    </source>
</evidence>
<evidence type="ECO:0000313" key="7">
    <source>
        <dbReference type="Proteomes" id="UP000182977"/>
    </source>
</evidence>